<keyword evidence="1" id="KW-0472">Membrane</keyword>
<proteinExistence type="predicted"/>
<evidence type="ECO:0000313" key="2">
    <source>
        <dbReference type="EMBL" id="KAA6391488.1"/>
    </source>
</evidence>
<organism evidence="2 3">
    <name type="scientific">Streblomastix strix</name>
    <dbReference type="NCBI Taxonomy" id="222440"/>
    <lineage>
        <taxon>Eukaryota</taxon>
        <taxon>Metamonada</taxon>
        <taxon>Preaxostyla</taxon>
        <taxon>Oxymonadida</taxon>
        <taxon>Streblomastigidae</taxon>
        <taxon>Streblomastix</taxon>
    </lineage>
</organism>
<keyword evidence="1" id="KW-1133">Transmembrane helix</keyword>
<accession>A0A5J4W9A0</accession>
<evidence type="ECO:0000313" key="3">
    <source>
        <dbReference type="Proteomes" id="UP000324800"/>
    </source>
</evidence>
<dbReference type="AlphaFoldDB" id="A0A5J4W9A0"/>
<evidence type="ECO:0000256" key="1">
    <source>
        <dbReference type="SAM" id="Phobius"/>
    </source>
</evidence>
<comment type="caution">
    <text evidence="2">The sequence shown here is derived from an EMBL/GenBank/DDBJ whole genome shotgun (WGS) entry which is preliminary data.</text>
</comment>
<protein>
    <recommendedName>
        <fullName evidence="4">B30.2/SPRY domain-containing protein</fullName>
    </recommendedName>
</protein>
<evidence type="ECO:0008006" key="4">
    <source>
        <dbReference type="Google" id="ProtNLM"/>
    </source>
</evidence>
<feature type="transmembrane region" description="Helical" evidence="1">
    <location>
        <begin position="37"/>
        <end position="61"/>
    </location>
</feature>
<feature type="transmembrane region" description="Helical" evidence="1">
    <location>
        <begin position="7"/>
        <end position="31"/>
    </location>
</feature>
<sequence>MAFPKDYNVIGGLLGLGEYILLEILSELILIPNAVQFLGIILLKSSTKILMILNLQIFIFIKRQIRKKYGDNTISLVHILQNGIWSLELMFQNMGGYGAAIGIVRDSYGIPANADFEYNPHTDHIAAFCTGGNYPVWYKGLRTEGNSKFKDNQILRLEFDSFKGTLILFIDKVQQPVYFQGIKEKVRFIISMYKAGSSCTIHSLKKLQEPTTQYLRNKKAIKW</sequence>
<dbReference type="EMBL" id="SNRW01002865">
    <property type="protein sequence ID" value="KAA6391488.1"/>
    <property type="molecule type" value="Genomic_DNA"/>
</dbReference>
<dbReference type="Proteomes" id="UP000324800">
    <property type="component" value="Unassembled WGS sequence"/>
</dbReference>
<name>A0A5J4W9A0_9EUKA</name>
<keyword evidence="1" id="KW-0812">Transmembrane</keyword>
<reference evidence="2 3" key="1">
    <citation type="submission" date="2019-03" db="EMBL/GenBank/DDBJ databases">
        <title>Single cell metagenomics reveals metabolic interactions within the superorganism composed of flagellate Streblomastix strix and complex community of Bacteroidetes bacteria on its surface.</title>
        <authorList>
            <person name="Treitli S.C."/>
            <person name="Kolisko M."/>
            <person name="Husnik F."/>
            <person name="Keeling P."/>
            <person name="Hampl V."/>
        </authorList>
    </citation>
    <scope>NUCLEOTIDE SEQUENCE [LARGE SCALE GENOMIC DNA]</scope>
    <source>
        <strain evidence="2">ST1C</strain>
    </source>
</reference>
<gene>
    <name evidence="2" type="ORF">EZS28_012985</name>
</gene>